<dbReference type="InterPro" id="IPR027417">
    <property type="entry name" value="P-loop_NTPase"/>
</dbReference>
<reference evidence="1 2" key="1">
    <citation type="journal article" date="2019" name="Mol. Biol. Evol.">
        <title>Blast fungal genomes show frequent chromosomal changes, gene gains and losses, and effector gene turnover.</title>
        <authorList>
            <person name="Gomez Luciano L.B."/>
            <person name="Jason Tsai I."/>
            <person name="Chuma I."/>
            <person name="Tosa Y."/>
            <person name="Chen Y.H."/>
            <person name="Li J.Y."/>
            <person name="Li M.Y."/>
            <person name="Jade Lu M.Y."/>
            <person name="Nakayashiki H."/>
            <person name="Li W.H."/>
        </authorList>
    </citation>
    <scope>NUCLEOTIDE SEQUENCE [LARGE SCALE GENOMIC DNA]</scope>
    <source>
        <strain evidence="1">MZ5-1-6</strain>
    </source>
</reference>
<dbReference type="Gene3D" id="3.40.50.300">
    <property type="entry name" value="P-loop containing nucleotide triphosphate hydrolases"/>
    <property type="match status" value="1"/>
</dbReference>
<evidence type="ECO:0000313" key="1">
    <source>
        <dbReference type="EMBL" id="QBZ62079.1"/>
    </source>
</evidence>
<organism evidence="1 2">
    <name type="scientific">Pyricularia oryzae</name>
    <name type="common">Rice blast fungus</name>
    <name type="synonym">Magnaporthe oryzae</name>
    <dbReference type="NCBI Taxonomy" id="318829"/>
    <lineage>
        <taxon>Eukaryota</taxon>
        <taxon>Fungi</taxon>
        <taxon>Dikarya</taxon>
        <taxon>Ascomycota</taxon>
        <taxon>Pezizomycotina</taxon>
        <taxon>Sordariomycetes</taxon>
        <taxon>Sordariomycetidae</taxon>
        <taxon>Magnaporthales</taxon>
        <taxon>Pyriculariaceae</taxon>
        <taxon>Pyricularia</taxon>
    </lineage>
</organism>
<dbReference type="Proteomes" id="UP000294847">
    <property type="component" value="Chromosome 5"/>
</dbReference>
<dbReference type="SUPFAM" id="SSF52540">
    <property type="entry name" value="P-loop containing nucleoside triphosphate hydrolases"/>
    <property type="match status" value="1"/>
</dbReference>
<proteinExistence type="predicted"/>
<dbReference type="PRINTS" id="PR00988">
    <property type="entry name" value="URIDINKINASE"/>
</dbReference>
<dbReference type="GO" id="GO:0050262">
    <property type="term" value="F:ribosylnicotinamide kinase activity"/>
    <property type="evidence" value="ECO:0007669"/>
    <property type="project" value="EnsemblFungi"/>
</dbReference>
<dbReference type="PANTHER" id="PTHR10285">
    <property type="entry name" value="URIDINE KINASE"/>
    <property type="match status" value="1"/>
</dbReference>
<dbReference type="CDD" id="cd02024">
    <property type="entry name" value="NRK1"/>
    <property type="match status" value="1"/>
</dbReference>
<dbReference type="EMBL" id="CP034208">
    <property type="protein sequence ID" value="QBZ62079.1"/>
    <property type="molecule type" value="Genomic_DNA"/>
</dbReference>
<dbReference type="GO" id="GO:0034355">
    <property type="term" value="P:NAD+ biosynthetic process via the salvage pathway"/>
    <property type="evidence" value="ECO:0007669"/>
    <property type="project" value="EnsemblFungi"/>
</dbReference>
<accession>A0A4P7NJ71</accession>
<evidence type="ECO:0000313" key="2">
    <source>
        <dbReference type="Proteomes" id="UP000294847"/>
    </source>
</evidence>
<gene>
    <name evidence="1" type="ORF">PoMZ_10953</name>
</gene>
<protein>
    <submittedName>
        <fullName evidence="1">Uncharacterized protein</fullName>
    </submittedName>
</protein>
<sequence length="257" mass="28680">MSPKKAILVGLSGCSSSGKTTLARLIRDIFPNTFILHEDDFYKNESELPKRAGHADWDCVGSLNIEQMEKSLSYIRENGQFPPDLNSIEDQNAVGKCPVSDAKIQELKTKVAEWSKPDGPGHGLLVPGDLGLCLLDGFLLYTPPLKHIMSLLDLKFFLLVSRATAIRRREARIGYVTVEGFWADPEGYATDVVWPNYAESHAWLFKDGDVEGELDMDAVRGSDILVQADRGTDVDMEVTLEWVVEELMRELPRVAAR</sequence>
<name>A0A4P7NJ71_PYROR</name>
<dbReference type="GO" id="GO:0046495">
    <property type="term" value="P:nicotinamide riboside metabolic process"/>
    <property type="evidence" value="ECO:0007669"/>
    <property type="project" value="EnsemblFungi"/>
</dbReference>
<dbReference type="VEuPathDB" id="FungiDB:M_BR32_EuGene_00030001"/>
<dbReference type="AlphaFoldDB" id="A0A4P7NJ71"/>